<feature type="transmembrane region" description="Helical" evidence="1">
    <location>
        <begin position="43"/>
        <end position="60"/>
    </location>
</feature>
<keyword evidence="1" id="KW-0812">Transmembrane</keyword>
<reference evidence="2" key="1">
    <citation type="submission" date="2014-11" db="EMBL/GenBank/DDBJ databases">
        <authorList>
            <person name="Amaro Gonzalez C."/>
        </authorList>
    </citation>
    <scope>NUCLEOTIDE SEQUENCE</scope>
</reference>
<evidence type="ECO:0000313" key="2">
    <source>
        <dbReference type="EMBL" id="JAH96100.1"/>
    </source>
</evidence>
<name>A0A0E9X2G8_ANGAN</name>
<dbReference type="AlphaFoldDB" id="A0A0E9X2G8"/>
<keyword evidence="1" id="KW-1133">Transmembrane helix</keyword>
<organism evidence="2">
    <name type="scientific">Anguilla anguilla</name>
    <name type="common">European freshwater eel</name>
    <name type="synonym">Muraena anguilla</name>
    <dbReference type="NCBI Taxonomy" id="7936"/>
    <lineage>
        <taxon>Eukaryota</taxon>
        <taxon>Metazoa</taxon>
        <taxon>Chordata</taxon>
        <taxon>Craniata</taxon>
        <taxon>Vertebrata</taxon>
        <taxon>Euteleostomi</taxon>
        <taxon>Actinopterygii</taxon>
        <taxon>Neopterygii</taxon>
        <taxon>Teleostei</taxon>
        <taxon>Anguilliformes</taxon>
        <taxon>Anguillidae</taxon>
        <taxon>Anguilla</taxon>
    </lineage>
</organism>
<reference evidence="2" key="2">
    <citation type="journal article" date="2015" name="Fish Shellfish Immunol.">
        <title>Early steps in the European eel (Anguilla anguilla)-Vibrio vulnificus interaction in the gills: Role of the RtxA13 toxin.</title>
        <authorList>
            <person name="Callol A."/>
            <person name="Pajuelo D."/>
            <person name="Ebbesson L."/>
            <person name="Teles M."/>
            <person name="MacKenzie S."/>
            <person name="Amaro C."/>
        </authorList>
    </citation>
    <scope>NUCLEOTIDE SEQUENCE</scope>
</reference>
<keyword evidence="1" id="KW-0472">Membrane</keyword>
<sequence length="77" mass="9467">MPMNNYAEFQMRRERTVGDVKINLPHFIVHHCREILDYFNCNILFFFCLFHYLLTLFQLYSKNVNHFILHLLFIITV</sequence>
<dbReference type="EMBL" id="GBXM01012477">
    <property type="protein sequence ID" value="JAH96100.1"/>
    <property type="molecule type" value="Transcribed_RNA"/>
</dbReference>
<protein>
    <submittedName>
        <fullName evidence="2">Uncharacterized protein</fullName>
    </submittedName>
</protein>
<proteinExistence type="predicted"/>
<evidence type="ECO:0000256" key="1">
    <source>
        <dbReference type="SAM" id="Phobius"/>
    </source>
</evidence>
<accession>A0A0E9X2G8</accession>